<dbReference type="Proteomes" id="UP000251842">
    <property type="component" value="Chromosome"/>
</dbReference>
<dbReference type="EMBL" id="CP029556">
    <property type="protein sequence ID" value="AXA85421.1"/>
    <property type="molecule type" value="Genomic_DNA"/>
</dbReference>
<reference evidence="2" key="1">
    <citation type="submission" date="2018-05" db="EMBL/GenBank/DDBJ databases">
        <title>Luteimonas pekinense sp. nov., isolated from human Meibomian gland secretions, Beijing, China.</title>
        <authorList>
            <person name="Wen T."/>
            <person name="Bai H."/>
            <person name="Lv H."/>
        </authorList>
    </citation>
    <scope>NUCLEOTIDE SEQUENCE [LARGE SCALE GENOMIC DNA]</scope>
    <source>
        <strain evidence="2">83-4</strain>
    </source>
</reference>
<dbReference type="KEGG" id="lue:DCD74_02230"/>
<evidence type="ECO:0000313" key="1">
    <source>
        <dbReference type="EMBL" id="AXA85421.1"/>
    </source>
</evidence>
<organism evidence="1 2">
    <name type="scientific">Solilutibacter oculi</name>
    <dbReference type="NCBI Taxonomy" id="2698682"/>
    <lineage>
        <taxon>Bacteria</taxon>
        <taxon>Pseudomonadati</taxon>
        <taxon>Pseudomonadota</taxon>
        <taxon>Gammaproteobacteria</taxon>
        <taxon>Lysobacterales</taxon>
        <taxon>Lysobacteraceae</taxon>
        <taxon>Solilutibacter</taxon>
    </lineage>
</organism>
<dbReference type="AlphaFoldDB" id="A0A344J8R1"/>
<keyword evidence="2" id="KW-1185">Reference proteome</keyword>
<proteinExistence type="predicted"/>
<name>A0A344J8R1_9GAMM</name>
<protein>
    <submittedName>
        <fullName evidence="1">Uncharacterized protein</fullName>
    </submittedName>
</protein>
<evidence type="ECO:0000313" key="2">
    <source>
        <dbReference type="Proteomes" id="UP000251842"/>
    </source>
</evidence>
<gene>
    <name evidence="1" type="ORF">DCD74_02230</name>
</gene>
<accession>A0A344J8R1</accession>
<dbReference type="OrthoDB" id="8079725at2"/>
<sequence length="90" mass="9728">MGVASGRFLPLPAYSIVQPQCIASRDLPQAHLELSVVCPSGELLPTAHGVSILDYSVELGEIEVHAVGISYPLYEQLFPQQVAEYADQFG</sequence>